<accession>A0A4D4IZ82</accession>
<protein>
    <submittedName>
        <fullName evidence="9">Putative magnesium transport MgtC family protein</fullName>
    </submittedName>
</protein>
<sequence length="257" mass="27211">MTNVLGEPFGQGWTQAVELFLALLLSSLIGLERELRQKSAGLRTHTLVGLGSALFLLISKYGFTDVLSEHVVLDPSRVAAQIVSGIGFVGGGLIFVRRDAVRGLTTAAVIWVVAAVGAACGAGLPLLALLVTGAHFLVVYGYPPLLRRITRRQPFSSAVRVSYLDGHGVLRDVLAAATRHHFVVAEFDTARRGSAEDDLERGRAQRRDRLETSAHGDVIDLSLRVEGSADVHDLVAALSEMDGVLAVGAGEPEGGGD</sequence>
<dbReference type="PANTHER" id="PTHR33778">
    <property type="entry name" value="PROTEIN MGTC"/>
    <property type="match status" value="1"/>
</dbReference>
<dbReference type="PRINTS" id="PR01837">
    <property type="entry name" value="MGTCSAPBPROT"/>
</dbReference>
<evidence type="ECO:0000256" key="1">
    <source>
        <dbReference type="ARBA" id="ARBA00004651"/>
    </source>
</evidence>
<dbReference type="AlphaFoldDB" id="A0A4D4IZ82"/>
<keyword evidence="10" id="KW-1185">Reference proteome</keyword>
<feature type="domain" description="MgtC/SapB/SrpB/YhiD N-terminal" evidence="8">
    <location>
        <begin position="19"/>
        <end position="145"/>
    </location>
</feature>
<comment type="caution">
    <text evidence="9">The sequence shown here is derived from an EMBL/GenBank/DDBJ whole genome shotgun (WGS) entry which is preliminary data.</text>
</comment>
<proteinExistence type="inferred from homology"/>
<dbReference type="GO" id="GO:0005886">
    <property type="term" value="C:plasma membrane"/>
    <property type="evidence" value="ECO:0007669"/>
    <property type="project" value="UniProtKB-SubCell"/>
</dbReference>
<organism evidence="9 10">
    <name type="scientific">Gandjariella thermophila</name>
    <dbReference type="NCBI Taxonomy" id="1931992"/>
    <lineage>
        <taxon>Bacteria</taxon>
        <taxon>Bacillati</taxon>
        <taxon>Actinomycetota</taxon>
        <taxon>Actinomycetes</taxon>
        <taxon>Pseudonocardiales</taxon>
        <taxon>Pseudonocardiaceae</taxon>
        <taxon>Gandjariella</taxon>
    </lineage>
</organism>
<evidence type="ECO:0000256" key="3">
    <source>
        <dbReference type="ARBA" id="ARBA00022475"/>
    </source>
</evidence>
<keyword evidence="3" id="KW-1003">Cell membrane</keyword>
<feature type="transmembrane region" description="Helical" evidence="7">
    <location>
        <begin position="12"/>
        <end position="31"/>
    </location>
</feature>
<comment type="similarity">
    <text evidence="2">Belongs to the MgtC/SapB family.</text>
</comment>
<evidence type="ECO:0000313" key="10">
    <source>
        <dbReference type="Proteomes" id="UP000298860"/>
    </source>
</evidence>
<keyword evidence="5 7" id="KW-1133">Transmembrane helix</keyword>
<dbReference type="Pfam" id="PF02308">
    <property type="entry name" value="MgtC"/>
    <property type="match status" value="1"/>
</dbReference>
<comment type="subcellular location">
    <subcellularLocation>
        <location evidence="1">Cell membrane</location>
        <topology evidence="1">Multi-pass membrane protein</topology>
    </subcellularLocation>
</comment>
<evidence type="ECO:0000256" key="6">
    <source>
        <dbReference type="ARBA" id="ARBA00023136"/>
    </source>
</evidence>
<dbReference type="Proteomes" id="UP000298860">
    <property type="component" value="Unassembled WGS sequence"/>
</dbReference>
<feature type="transmembrane region" description="Helical" evidence="7">
    <location>
        <begin position="108"/>
        <end position="141"/>
    </location>
</feature>
<keyword evidence="6 7" id="KW-0472">Membrane</keyword>
<dbReference type="PANTHER" id="PTHR33778:SF1">
    <property type="entry name" value="MAGNESIUM TRANSPORTER YHID-RELATED"/>
    <property type="match status" value="1"/>
</dbReference>
<dbReference type="EMBL" id="BJFL01000004">
    <property type="protein sequence ID" value="GDY29655.1"/>
    <property type="molecule type" value="Genomic_DNA"/>
</dbReference>
<feature type="transmembrane region" description="Helical" evidence="7">
    <location>
        <begin position="78"/>
        <end position="96"/>
    </location>
</feature>
<keyword evidence="4 7" id="KW-0812">Transmembrane</keyword>
<evidence type="ECO:0000259" key="8">
    <source>
        <dbReference type="Pfam" id="PF02308"/>
    </source>
</evidence>
<gene>
    <name evidence="9" type="ORF">GTS_12880</name>
</gene>
<dbReference type="OrthoDB" id="9811198at2"/>
<evidence type="ECO:0000256" key="5">
    <source>
        <dbReference type="ARBA" id="ARBA00022989"/>
    </source>
</evidence>
<reference evidence="10" key="1">
    <citation type="submission" date="2019-04" db="EMBL/GenBank/DDBJ databases">
        <title>Draft genome sequence of Pseudonocardiaceae bacterium SL3-2-4.</title>
        <authorList>
            <person name="Ningsih F."/>
            <person name="Yokota A."/>
            <person name="Sakai Y."/>
            <person name="Nanatani K."/>
            <person name="Yabe S."/>
            <person name="Oetari A."/>
            <person name="Sjamsuridzal W."/>
        </authorList>
    </citation>
    <scope>NUCLEOTIDE SEQUENCE [LARGE SCALE GENOMIC DNA]</scope>
    <source>
        <strain evidence="10">SL3-2-4</strain>
    </source>
</reference>
<dbReference type="InterPro" id="IPR049177">
    <property type="entry name" value="MgtC_SapB_SrpB_YhiD_N"/>
</dbReference>
<evidence type="ECO:0000256" key="2">
    <source>
        <dbReference type="ARBA" id="ARBA00009298"/>
    </source>
</evidence>
<evidence type="ECO:0000256" key="7">
    <source>
        <dbReference type="SAM" id="Phobius"/>
    </source>
</evidence>
<evidence type="ECO:0000313" key="9">
    <source>
        <dbReference type="EMBL" id="GDY29655.1"/>
    </source>
</evidence>
<name>A0A4D4IZ82_9PSEU</name>
<feature type="transmembrane region" description="Helical" evidence="7">
    <location>
        <begin position="40"/>
        <end position="58"/>
    </location>
</feature>
<dbReference type="InterPro" id="IPR003416">
    <property type="entry name" value="MgtC/SapB/SrpB/YhiD_fam"/>
</dbReference>
<evidence type="ECO:0000256" key="4">
    <source>
        <dbReference type="ARBA" id="ARBA00022692"/>
    </source>
</evidence>
<dbReference type="RefSeq" id="WP_137812831.1">
    <property type="nucleotide sequence ID" value="NZ_BJFL01000004.1"/>
</dbReference>